<keyword evidence="2" id="KW-1185">Reference proteome</keyword>
<name>A0A434AZX7_9BACT</name>
<dbReference type="OrthoDB" id="1122228at2"/>
<dbReference type="AlphaFoldDB" id="A0A434AZX7"/>
<dbReference type="EMBL" id="RJJX01000001">
    <property type="protein sequence ID" value="RUT80017.1"/>
    <property type="molecule type" value="Genomic_DNA"/>
</dbReference>
<dbReference type="RefSeq" id="WP_127342158.1">
    <property type="nucleotide sequence ID" value="NZ_RJJX01000001.1"/>
</dbReference>
<gene>
    <name evidence="1" type="ORF">DLK05_01285</name>
</gene>
<evidence type="ECO:0000313" key="1">
    <source>
        <dbReference type="EMBL" id="RUT80017.1"/>
    </source>
</evidence>
<proteinExistence type="predicted"/>
<reference evidence="1 2" key="1">
    <citation type="submission" date="2018-11" db="EMBL/GenBank/DDBJ databases">
        <title>Parancylomarina longa gen. nov., sp. nov., isolated from sediments of southern Okinawa.</title>
        <authorList>
            <person name="Fu T."/>
        </authorList>
    </citation>
    <scope>NUCLEOTIDE SEQUENCE [LARGE SCALE GENOMIC DNA]</scope>
    <source>
        <strain evidence="1 2">T3-2 S1-C</strain>
    </source>
</reference>
<comment type="caution">
    <text evidence="1">The sequence shown here is derived from an EMBL/GenBank/DDBJ whole genome shotgun (WGS) entry which is preliminary data.</text>
</comment>
<organism evidence="1 2">
    <name type="scientific">Ancylomarina longa</name>
    <dbReference type="NCBI Taxonomy" id="2487017"/>
    <lineage>
        <taxon>Bacteria</taxon>
        <taxon>Pseudomonadati</taxon>
        <taxon>Bacteroidota</taxon>
        <taxon>Bacteroidia</taxon>
        <taxon>Marinilabiliales</taxon>
        <taxon>Marinifilaceae</taxon>
        <taxon>Ancylomarina</taxon>
    </lineage>
</organism>
<evidence type="ECO:0000313" key="2">
    <source>
        <dbReference type="Proteomes" id="UP000282985"/>
    </source>
</evidence>
<protein>
    <submittedName>
        <fullName evidence="1">Uncharacterized protein</fullName>
    </submittedName>
</protein>
<dbReference type="Proteomes" id="UP000282985">
    <property type="component" value="Unassembled WGS sequence"/>
</dbReference>
<sequence>MNSDEMMLIITHGEWFNPETNNVCTFSWSDSDQSINIEYLSGDKAGRKKSHQLVKIYQSQEALQNCTVLRYQSNLFTTEFKLCSEEGPLSVVSNVFGKMELIRR</sequence>
<accession>A0A434AZX7</accession>